<dbReference type="GO" id="GO:0045048">
    <property type="term" value="P:protein insertion into ER membrane"/>
    <property type="evidence" value="ECO:0007669"/>
    <property type="project" value="InterPro"/>
</dbReference>
<evidence type="ECO:0000256" key="2">
    <source>
        <dbReference type="ARBA" id="ARBA00005351"/>
    </source>
</evidence>
<comment type="similarity">
    <text evidence="2">Belongs to the GET4 family.</text>
</comment>
<dbReference type="Gene3D" id="1.25.40.10">
    <property type="entry name" value="Tetratricopeptide repeat domain"/>
    <property type="match status" value="1"/>
</dbReference>
<protein>
    <submittedName>
        <fullName evidence="6">Guided entry of tail-anchored proteins factor 4</fullName>
    </submittedName>
</protein>
<keyword evidence="4" id="KW-0963">Cytoplasm</keyword>
<reference evidence="6" key="2">
    <citation type="submission" date="2025-08" db="UniProtKB">
        <authorList>
            <consortium name="Ensembl"/>
        </authorList>
    </citation>
    <scope>IDENTIFICATION</scope>
</reference>
<proteinExistence type="inferred from homology"/>
<keyword evidence="7" id="KW-1185">Reference proteome</keyword>
<reference evidence="6" key="3">
    <citation type="submission" date="2025-09" db="UniProtKB">
        <authorList>
            <consortium name="Ensembl"/>
        </authorList>
    </citation>
    <scope>IDENTIFICATION</scope>
</reference>
<dbReference type="AlphaFoldDB" id="A0A673TS75"/>
<dbReference type="PANTHER" id="PTHR12875:SF0">
    <property type="entry name" value="GOLGI TO ER TRAFFIC PROTEIN 4 HOMOLOG"/>
    <property type="match status" value="1"/>
</dbReference>
<evidence type="ECO:0000256" key="5">
    <source>
        <dbReference type="ARBA" id="ARBA00065098"/>
    </source>
</evidence>
<dbReference type="Ensembl" id="ENSSSUT00005013616.1">
    <property type="protein sequence ID" value="ENSSSUP00005011886.1"/>
    <property type="gene ID" value="ENSSSUG00005007632.1"/>
</dbReference>
<dbReference type="InterPro" id="IPR011990">
    <property type="entry name" value="TPR-like_helical_dom_sf"/>
</dbReference>
<dbReference type="Proteomes" id="UP000472268">
    <property type="component" value="Chromosome 8"/>
</dbReference>
<organism evidence="6 7">
    <name type="scientific">Suricata suricatta</name>
    <name type="common">Meerkat</name>
    <dbReference type="NCBI Taxonomy" id="37032"/>
    <lineage>
        <taxon>Eukaryota</taxon>
        <taxon>Metazoa</taxon>
        <taxon>Chordata</taxon>
        <taxon>Craniata</taxon>
        <taxon>Vertebrata</taxon>
        <taxon>Euteleostomi</taxon>
        <taxon>Mammalia</taxon>
        <taxon>Eutheria</taxon>
        <taxon>Laurasiatheria</taxon>
        <taxon>Carnivora</taxon>
        <taxon>Feliformia</taxon>
        <taxon>Herpestidae</taxon>
        <taxon>Suricata</taxon>
    </lineage>
</organism>
<evidence type="ECO:0000256" key="4">
    <source>
        <dbReference type="ARBA" id="ARBA00022490"/>
    </source>
</evidence>
<evidence type="ECO:0000313" key="7">
    <source>
        <dbReference type="Proteomes" id="UP000472268"/>
    </source>
</evidence>
<comment type="subunit">
    <text evidence="5">Component of the BAG6/BAT3 complex, at least composed of BAG6, UBL4A and GET4/TRC35. Interacts with BAG6; the interaction is direct and localizes BAG6 to the cytosol. Interacts with GET3.</text>
</comment>
<comment type="subcellular location">
    <subcellularLocation>
        <location evidence="1">Cytoplasm</location>
        <location evidence="1">Cytosol</location>
    </subcellularLocation>
</comment>
<sequence>MSQSKHTEARELMCSGALLFFSHGQVRSGPIPLSAWGLRVGKGASRERHDGRLSSSRLHGCACVGVLGALPARVSILQAVPLRGPRASARLTSLTGNWSSRPALPSLLKASQTSGSVIPNHFCVLQQNSAADLSMLVLESLEKAEVEVATDLLENLAKLFSLMDPNSPERVAFVSRALKWSSGGSGKLGHPRLHQLLALTLWKEQNYCESRYHFLHSADGEGCAHMLVEYSTSRGFRSEVDMFVAQAVLQFLCLKNKSSASVVFTTYTQKHPSIESGPPFVQPLLNFIWFLLLAVDGGKLTVFTVLCEQYQPSLRRDPMYNEYLDRIGQLFFGVPPKQTSSYGGLLGNLLSSLMGASEQEGEDSQDDSSPIELD</sequence>
<dbReference type="InterPro" id="IPR007317">
    <property type="entry name" value="GET4"/>
</dbReference>
<dbReference type="GO" id="GO:0071818">
    <property type="term" value="C:BAT3 complex"/>
    <property type="evidence" value="ECO:0007669"/>
    <property type="project" value="TreeGrafter"/>
</dbReference>
<dbReference type="FunFam" id="1.25.40.10:FF:000060">
    <property type="entry name" value="Golgi to ER traffic protein 4 homolog"/>
    <property type="match status" value="1"/>
</dbReference>
<accession>A0A673TS75</accession>
<dbReference type="Pfam" id="PF04190">
    <property type="entry name" value="GET4"/>
    <property type="match status" value="1"/>
</dbReference>
<dbReference type="PANTHER" id="PTHR12875">
    <property type="entry name" value="GOLGI TO ER TRAFFIC PROTEIN 4 HOMOLOG"/>
    <property type="match status" value="1"/>
</dbReference>
<reference evidence="6 7" key="1">
    <citation type="submission" date="2019-05" db="EMBL/GenBank/DDBJ databases">
        <title>A Chromosome-scale Meerkat (S. suricatta) Genome Assembly.</title>
        <authorList>
            <person name="Dudchenko O."/>
            <person name="Lieberman Aiden E."/>
            <person name="Tung J."/>
            <person name="Barreiro L.B."/>
            <person name="Clutton-Brock T.H."/>
        </authorList>
    </citation>
    <scope>NUCLEOTIDE SEQUENCE [LARGE SCALE GENOMIC DNA]</scope>
</reference>
<gene>
    <name evidence="6" type="primary">GET4</name>
</gene>
<name>A0A673TS75_SURSU</name>
<keyword evidence="3" id="KW-0813">Transport</keyword>
<evidence type="ECO:0000313" key="6">
    <source>
        <dbReference type="Ensembl" id="ENSSSUP00005011886.1"/>
    </source>
</evidence>
<evidence type="ECO:0000256" key="3">
    <source>
        <dbReference type="ARBA" id="ARBA00022448"/>
    </source>
</evidence>
<evidence type="ECO:0000256" key="1">
    <source>
        <dbReference type="ARBA" id="ARBA00004514"/>
    </source>
</evidence>